<dbReference type="AlphaFoldDB" id="A0A6J4VA97"/>
<evidence type="ECO:0000313" key="1">
    <source>
        <dbReference type="EMBL" id="CAA9570591.1"/>
    </source>
</evidence>
<accession>A0A6J4VA97</accession>
<organism evidence="1">
    <name type="scientific">uncultured Truepera sp</name>
    <dbReference type="NCBI Taxonomy" id="543023"/>
    <lineage>
        <taxon>Bacteria</taxon>
        <taxon>Thermotogati</taxon>
        <taxon>Deinococcota</taxon>
        <taxon>Deinococci</taxon>
        <taxon>Trueperales</taxon>
        <taxon>Trueperaceae</taxon>
        <taxon>Truepera</taxon>
        <taxon>environmental samples</taxon>
    </lineage>
</organism>
<proteinExistence type="predicted"/>
<feature type="non-terminal residue" evidence="1">
    <location>
        <position position="47"/>
    </location>
</feature>
<dbReference type="EMBL" id="CADCWP010000119">
    <property type="protein sequence ID" value="CAA9570591.1"/>
    <property type="molecule type" value="Genomic_DNA"/>
</dbReference>
<name>A0A6J4VA97_9DEIN</name>
<feature type="non-terminal residue" evidence="1">
    <location>
        <position position="1"/>
    </location>
</feature>
<sequence>ATRATPDESGLTSRAKPVWTGSATIKVRVPGTRSKTASAARGSAAAA</sequence>
<protein>
    <submittedName>
        <fullName evidence="1">Uncharacterized protein</fullName>
    </submittedName>
</protein>
<reference evidence="1" key="1">
    <citation type="submission" date="2020-02" db="EMBL/GenBank/DDBJ databases">
        <authorList>
            <person name="Meier V. D."/>
        </authorList>
    </citation>
    <scope>NUCLEOTIDE SEQUENCE</scope>
    <source>
        <strain evidence="1">AVDCRST_MAG86</strain>
    </source>
</reference>
<gene>
    <name evidence="1" type="ORF">AVDCRST_MAG86-1617</name>
</gene>